<dbReference type="Gene3D" id="1.10.268.10">
    <property type="entry name" value="Topoisomerase, domain 3"/>
    <property type="match status" value="1"/>
</dbReference>
<dbReference type="GO" id="GO:0003677">
    <property type="term" value="F:DNA binding"/>
    <property type="evidence" value="ECO:0007669"/>
    <property type="project" value="UniProtKB-UniRule"/>
</dbReference>
<dbReference type="InterPro" id="IPR001241">
    <property type="entry name" value="Topo_IIA"/>
</dbReference>
<dbReference type="Gene3D" id="3.30.1490.30">
    <property type="match status" value="1"/>
</dbReference>
<dbReference type="SMART" id="SM00434">
    <property type="entry name" value="TOP4c"/>
    <property type="match status" value="1"/>
</dbReference>
<dbReference type="Gene3D" id="3.90.199.10">
    <property type="entry name" value="Topoisomerase II, domain 5"/>
    <property type="match status" value="1"/>
</dbReference>
<dbReference type="Pfam" id="PF00521">
    <property type="entry name" value="DNA_topoisoIV"/>
    <property type="match status" value="1"/>
</dbReference>
<dbReference type="InterPro" id="IPR002205">
    <property type="entry name" value="Topo_IIA_dom_A"/>
</dbReference>
<dbReference type="EMBL" id="MN081869">
    <property type="protein sequence ID" value="QEA08192.1"/>
    <property type="molecule type" value="Genomic_DNA"/>
</dbReference>
<dbReference type="InterPro" id="IPR031660">
    <property type="entry name" value="TOPRIM_C"/>
</dbReference>
<evidence type="ECO:0000256" key="7">
    <source>
        <dbReference type="ARBA" id="ARBA00019635"/>
    </source>
</evidence>
<dbReference type="InterPro" id="IPR001154">
    <property type="entry name" value="TopoII_euk"/>
</dbReference>
<dbReference type="SUPFAM" id="SSF54211">
    <property type="entry name" value="Ribosomal protein S5 domain 2-like"/>
    <property type="match status" value="1"/>
</dbReference>
<dbReference type="InterPro" id="IPR013758">
    <property type="entry name" value="Topo_IIA_A/C_ab"/>
</dbReference>
<dbReference type="SMART" id="SM00433">
    <property type="entry name" value="TOP2c"/>
    <property type="match status" value="1"/>
</dbReference>
<dbReference type="Gene3D" id="3.30.565.10">
    <property type="entry name" value="Histidine kinase-like ATPase, C-terminal domain"/>
    <property type="match status" value="1"/>
</dbReference>
<dbReference type="Gene3D" id="3.30.1360.40">
    <property type="match status" value="1"/>
</dbReference>
<comment type="cofactor">
    <cofactor evidence="3">
        <name>Mn(2+)</name>
        <dbReference type="ChEBI" id="CHEBI:29035"/>
    </cofactor>
</comment>
<evidence type="ECO:0000256" key="8">
    <source>
        <dbReference type="ARBA" id="ARBA00022723"/>
    </source>
</evidence>
<dbReference type="InterPro" id="IPR050634">
    <property type="entry name" value="DNA_Topoisomerase_II"/>
</dbReference>
<dbReference type="PANTHER" id="PTHR10169">
    <property type="entry name" value="DNA TOPOISOMERASE/GYRASE"/>
    <property type="match status" value="1"/>
</dbReference>
<evidence type="ECO:0000256" key="12">
    <source>
        <dbReference type="ARBA" id="ARBA00023029"/>
    </source>
</evidence>
<evidence type="ECO:0000259" key="17">
    <source>
        <dbReference type="PROSITE" id="PS50880"/>
    </source>
</evidence>
<evidence type="ECO:0000256" key="9">
    <source>
        <dbReference type="ARBA" id="ARBA00022741"/>
    </source>
</evidence>
<protein>
    <recommendedName>
        <fullName evidence="7">DNA topoisomerase 2</fullName>
        <ecNumber evidence="6">5.6.2.2</ecNumber>
    </recommendedName>
    <alternativeName>
        <fullName evidence="15">DNA topoisomerase II</fullName>
    </alternativeName>
</protein>
<evidence type="ECO:0000313" key="19">
    <source>
        <dbReference type="EMBL" id="QEA08192.1"/>
    </source>
</evidence>
<evidence type="ECO:0000256" key="6">
    <source>
        <dbReference type="ARBA" id="ARBA00012895"/>
    </source>
</evidence>
<dbReference type="EC" id="5.6.2.2" evidence="6"/>
<dbReference type="InterPro" id="IPR036890">
    <property type="entry name" value="HATPase_C_sf"/>
</dbReference>
<evidence type="ECO:0000256" key="2">
    <source>
        <dbReference type="ARBA" id="ARBA00001913"/>
    </source>
</evidence>
<organism evidence="19">
    <name type="scientific">Iridovirus Liz-CrIV</name>
    <dbReference type="NCBI Taxonomy" id="2594309"/>
    <lineage>
        <taxon>Viruses</taxon>
        <taxon>Varidnaviria</taxon>
        <taxon>Bamfordvirae</taxon>
        <taxon>Nucleocytoviricota</taxon>
        <taxon>Megaviricetes</taxon>
        <taxon>Pimascovirales</taxon>
        <taxon>Pimascovirales incertae sedis</taxon>
        <taxon>Iridoviridae</taxon>
    </lineage>
</organism>
<evidence type="ECO:0000256" key="13">
    <source>
        <dbReference type="ARBA" id="ARBA00023125"/>
    </source>
</evidence>
<evidence type="ECO:0000256" key="11">
    <source>
        <dbReference type="ARBA" id="ARBA00022842"/>
    </source>
</evidence>
<sequence length="1133" mass="129981">MATSNHKKQYTTLSDIDHVLLRPEVIIGSTVPMEQTEYVVDENFSEILEKQVFVSEALIRIFVEVLANAVDNIHRSKGSSTPCKSIKIKIEDDGTTMIHNDGQVIKISKEENDGIEINGKKCSVYNHELVFGHLRSSSNYDDTVVRQTSGKNGLGVKCTNILSKSFKVIGVDPENKKKFVQEWTNNMKETSGPKVTMSSLKTGYTEVIYCPDFERLGNFSSDIIGIFRKHVLDVAMLASSEGVSVYFNDKKLPIKKFSDYTKLFKLEKESVSITEEDGSSEVTIAFVERDGKKKPISFVNGLFTKHGGQHVDGWTKPFFANLLSVLNKPSKTYKDLKLSLKDVTPYFRFFVKSTVDKPQFDCQNKNMLKSPCLKYTIPDKIITKVCKWTSVQELKQSSFEKLLKGKDNNIIKTLNDKKRRPKVSVKEYDPANKAGTTLSEKCTLIVCEGLSAKTYAVAGISTGISFTGTDTKKGRDWFGILPLRGKFLNVRNANNDKMIKNTVVTDLVNAMGLTFGMDYSTQKSRKSLNYGSIIIIPDPDEDGIHIEGLVLNFFHHHFSSLFNPVVSNLKDFPFISSMKIPIIKVIEKPLGKGRREIEFFTHEAFHKFKNENKWHKNHEIKYFKGLGTTKHEDVPKIFGKKMVVFNIDDNAHENMEKAFKDEEADERKEWLKQYNPNARTFDLDSPNKILQLDISTFINEELIKFSIEDCKRSLPHLIDGQKESQRKVIFGLKQWNGKNNIKVAQLGAFVAQKTDYKHGEQNLFDTIIKMAQTFVGANNIPLLEEDGQFGTRLSGGKDAASPRYIFVNQPPILNKIFRPEDDPILNYTLDGEPVFYAPVIPLICINGSVGVGTGFSCNIPMFNPSEIIDGLKQWINMREQGEKHVFKYKPWYKGFTGKIEKNGSGRYISYGTLSNEVSNNGMYQYTVSELPINMWTDKFKEMCDQYRESNLIKTCDNYSEVTTVNFKISSEHELTIENLKLRSYIHTSNMVMFDHEGKIHKYETLNGIMQRFCKERIKIYEKRRQYMLQKLNKSLTISENKKRFMEDVMNHKIKILLQEDEVVHQQLLDMNYYKDDEGEFDYLLNMNIGGFRKKNVDKLTSKIDDLKKDIMWYTNTNEGQMWLKDILELEPFI</sequence>
<dbReference type="GO" id="GO:0046872">
    <property type="term" value="F:metal ion binding"/>
    <property type="evidence" value="ECO:0007669"/>
    <property type="project" value="UniProtKB-KW"/>
</dbReference>
<dbReference type="InterPro" id="IPR013506">
    <property type="entry name" value="Topo_IIA_bsu_dom2"/>
</dbReference>
<dbReference type="Pfam" id="PF00204">
    <property type="entry name" value="DNA_gyraseB"/>
    <property type="match status" value="1"/>
</dbReference>
<proteinExistence type="inferred from homology"/>
<dbReference type="GO" id="GO:0006265">
    <property type="term" value="P:DNA topological change"/>
    <property type="evidence" value="ECO:0007669"/>
    <property type="project" value="UniProtKB-UniRule"/>
</dbReference>
<dbReference type="Pfam" id="PF16898">
    <property type="entry name" value="TOPRIM_C"/>
    <property type="match status" value="1"/>
</dbReference>
<keyword evidence="11" id="KW-0460">Magnesium</keyword>
<evidence type="ECO:0000256" key="4">
    <source>
        <dbReference type="ARBA" id="ARBA00001946"/>
    </source>
</evidence>
<keyword evidence="8" id="KW-0479">Metal-binding</keyword>
<dbReference type="GO" id="GO:0000819">
    <property type="term" value="P:sister chromatid segregation"/>
    <property type="evidence" value="ECO:0007669"/>
    <property type="project" value="TreeGrafter"/>
</dbReference>
<dbReference type="InterPro" id="IPR014721">
    <property type="entry name" value="Ribsml_uS5_D2-typ_fold_subgr"/>
</dbReference>
<dbReference type="InterPro" id="IPR013759">
    <property type="entry name" value="Topo_IIA_B_C"/>
</dbReference>
<dbReference type="PROSITE" id="PS52040">
    <property type="entry name" value="TOPO_IIA"/>
    <property type="match status" value="1"/>
</dbReference>
<dbReference type="GO" id="GO:0003918">
    <property type="term" value="F:DNA topoisomerase type II (double strand cut, ATP-hydrolyzing) activity"/>
    <property type="evidence" value="ECO:0007669"/>
    <property type="project" value="UniProtKB-EC"/>
</dbReference>
<keyword evidence="10" id="KW-0067">ATP-binding</keyword>
<keyword evidence="12 16" id="KW-0799">Topoisomerase</keyword>
<keyword evidence="13 16" id="KW-0238">DNA-binding</keyword>
<evidence type="ECO:0000256" key="1">
    <source>
        <dbReference type="ARBA" id="ARBA00000185"/>
    </source>
</evidence>
<comment type="similarity">
    <text evidence="5">Belongs to the type II topoisomerase family.</text>
</comment>
<dbReference type="PANTHER" id="PTHR10169:SF38">
    <property type="entry name" value="DNA TOPOISOMERASE 2"/>
    <property type="match status" value="1"/>
</dbReference>
<dbReference type="SUPFAM" id="SSF56719">
    <property type="entry name" value="Type II DNA topoisomerase"/>
    <property type="match status" value="1"/>
</dbReference>
<dbReference type="GO" id="GO:0005524">
    <property type="term" value="F:ATP binding"/>
    <property type="evidence" value="ECO:0007669"/>
    <property type="project" value="UniProtKB-KW"/>
</dbReference>
<evidence type="ECO:0000256" key="16">
    <source>
        <dbReference type="PROSITE-ProRule" id="PRU01384"/>
    </source>
</evidence>
<dbReference type="InterPro" id="IPR020568">
    <property type="entry name" value="Ribosomal_Su5_D2-typ_SF"/>
</dbReference>
<dbReference type="SUPFAM" id="SSF55874">
    <property type="entry name" value="ATPase domain of HSP90 chaperone/DNA topoisomerase II/histidine kinase"/>
    <property type="match status" value="1"/>
</dbReference>
<evidence type="ECO:0000256" key="14">
    <source>
        <dbReference type="ARBA" id="ARBA00023235"/>
    </source>
</evidence>
<comment type="catalytic activity">
    <reaction evidence="1 16">
        <text>ATP-dependent breakage, passage and rejoining of double-stranded DNA.</text>
        <dbReference type="EC" id="5.6.2.2"/>
    </reaction>
</comment>
<dbReference type="Gene3D" id="3.40.50.670">
    <property type="match status" value="1"/>
</dbReference>
<feature type="domain" description="Topo IIA-type catalytic" evidence="18">
    <location>
        <begin position="714"/>
        <end position="1126"/>
    </location>
</feature>
<keyword evidence="14 16" id="KW-0413">Isomerase</keyword>
<dbReference type="InterPro" id="IPR013757">
    <property type="entry name" value="Topo_IIA_A_a_sf"/>
</dbReference>
<evidence type="ECO:0000256" key="15">
    <source>
        <dbReference type="ARBA" id="ARBA00031138"/>
    </source>
</evidence>
<evidence type="ECO:0000256" key="3">
    <source>
        <dbReference type="ARBA" id="ARBA00001936"/>
    </source>
</evidence>
<dbReference type="FunFam" id="3.40.50.670:FF:000001">
    <property type="entry name" value="DNA topoisomerase 2"/>
    <property type="match status" value="1"/>
</dbReference>
<dbReference type="PROSITE" id="PS50880">
    <property type="entry name" value="TOPRIM"/>
    <property type="match status" value="1"/>
</dbReference>
<comment type="cofactor">
    <cofactor evidence="2">
        <name>Ca(2+)</name>
        <dbReference type="ChEBI" id="CHEBI:29108"/>
    </cofactor>
</comment>
<reference evidence="19" key="1">
    <citation type="journal article" date="2019" name="Viruses">
        <title>Detection and Characterization of Invertebrate Iridoviruses Found in Reptiles and Prey Insects in Europe over the Past Two Decades.</title>
        <authorList>
            <person name="Papp T."/>
            <person name="Marschang R.E."/>
        </authorList>
    </citation>
    <scope>NUCLEOTIDE SEQUENCE</scope>
    <source>
        <strain evidence="19">Liz-CrIV</strain>
    </source>
</reference>
<keyword evidence="9" id="KW-0547">Nucleotide-binding</keyword>
<feature type="domain" description="Toprim" evidence="17">
    <location>
        <begin position="442"/>
        <end position="577"/>
    </location>
</feature>
<comment type="cofactor">
    <cofactor evidence="4">
        <name>Mg(2+)</name>
        <dbReference type="ChEBI" id="CHEBI:18420"/>
    </cofactor>
</comment>
<dbReference type="PRINTS" id="PR01158">
    <property type="entry name" value="TOPISMRASEII"/>
</dbReference>
<accession>A0A5B8RK76</accession>
<dbReference type="PRINTS" id="PR00418">
    <property type="entry name" value="TPI2FAMILY"/>
</dbReference>
<evidence type="ECO:0000259" key="18">
    <source>
        <dbReference type="PROSITE" id="PS52040"/>
    </source>
</evidence>
<dbReference type="InterPro" id="IPR013760">
    <property type="entry name" value="Topo_IIA-like_dom_sf"/>
</dbReference>
<name>A0A5B8RK76_9VIRU</name>
<feature type="active site" description="O-(5'-phospho-DNA)-tyrosine intermediate" evidence="16">
    <location>
        <position position="804"/>
    </location>
</feature>
<evidence type="ECO:0000256" key="10">
    <source>
        <dbReference type="ARBA" id="ARBA00022840"/>
    </source>
</evidence>
<evidence type="ECO:0000256" key="5">
    <source>
        <dbReference type="ARBA" id="ARBA00011080"/>
    </source>
</evidence>
<dbReference type="Gene3D" id="3.30.230.10">
    <property type="match status" value="1"/>
</dbReference>
<dbReference type="InterPro" id="IPR006171">
    <property type="entry name" value="TOPRIM_dom"/>
</dbReference>